<evidence type="ECO:0000256" key="2">
    <source>
        <dbReference type="ARBA" id="ARBA00003109"/>
    </source>
</evidence>
<evidence type="ECO:0000256" key="3">
    <source>
        <dbReference type="ARBA" id="ARBA00004824"/>
    </source>
</evidence>
<keyword evidence="11" id="KW-0663">Pyridoxal phosphate</keyword>
<dbReference type="InterPro" id="IPR001544">
    <property type="entry name" value="Aminotrans_IV"/>
</dbReference>
<dbReference type="STRING" id="1317117.ATO7_03520"/>
<comment type="catalytic activity">
    <reaction evidence="13">
        <text>L-isoleucine + 2-oxoglutarate = (S)-3-methyl-2-oxopentanoate + L-glutamate</text>
        <dbReference type="Rhea" id="RHEA:24801"/>
        <dbReference type="ChEBI" id="CHEBI:16810"/>
        <dbReference type="ChEBI" id="CHEBI:29985"/>
        <dbReference type="ChEBI" id="CHEBI:35146"/>
        <dbReference type="ChEBI" id="CHEBI:58045"/>
        <dbReference type="EC" id="2.6.1.42"/>
    </reaction>
</comment>
<comment type="function">
    <text evidence="2">Acts on leucine, isoleucine and valine.</text>
</comment>
<dbReference type="GO" id="GO:0009098">
    <property type="term" value="P:L-leucine biosynthetic process"/>
    <property type="evidence" value="ECO:0007669"/>
    <property type="project" value="UniProtKB-UniPathway"/>
</dbReference>
<protein>
    <recommendedName>
        <fullName evidence="8">Branched-chain-amino-acid aminotransferase</fullName>
        <ecNumber evidence="7">2.6.1.42</ecNumber>
    </recommendedName>
</protein>
<evidence type="ECO:0000256" key="5">
    <source>
        <dbReference type="ARBA" id="ARBA00005072"/>
    </source>
</evidence>
<evidence type="ECO:0000256" key="7">
    <source>
        <dbReference type="ARBA" id="ARBA00013053"/>
    </source>
</evidence>
<keyword evidence="9" id="KW-0032">Aminotransferase</keyword>
<dbReference type="GO" id="GO:0004084">
    <property type="term" value="F:branched-chain-amino-acid transaminase activity"/>
    <property type="evidence" value="ECO:0007669"/>
    <property type="project" value="UniProtKB-EC"/>
</dbReference>
<dbReference type="PANTHER" id="PTHR42825:SF2">
    <property type="entry name" value="BRANCHED-CHAIN-AMINO-ACID AMINOTRANSFERASE 3, CHLOROPLASTIC-RELATED"/>
    <property type="match status" value="1"/>
</dbReference>
<evidence type="ECO:0000256" key="9">
    <source>
        <dbReference type="ARBA" id="ARBA00022576"/>
    </source>
</evidence>
<dbReference type="PIRSF" id="PIRSF006468">
    <property type="entry name" value="BCAT1"/>
    <property type="match status" value="1"/>
</dbReference>
<comment type="cofactor">
    <cofactor evidence="1">
        <name>pyridoxal 5'-phosphate</name>
        <dbReference type="ChEBI" id="CHEBI:597326"/>
    </cofactor>
</comment>
<evidence type="ECO:0000256" key="8">
    <source>
        <dbReference type="ARBA" id="ARBA00018179"/>
    </source>
</evidence>
<name>A0A1Y1SGW5_9GAMM</name>
<comment type="catalytic activity">
    <reaction evidence="14">
        <text>L-leucine + 2-oxoglutarate = 4-methyl-2-oxopentanoate + L-glutamate</text>
        <dbReference type="Rhea" id="RHEA:18321"/>
        <dbReference type="ChEBI" id="CHEBI:16810"/>
        <dbReference type="ChEBI" id="CHEBI:17865"/>
        <dbReference type="ChEBI" id="CHEBI:29985"/>
        <dbReference type="ChEBI" id="CHEBI:57427"/>
        <dbReference type="EC" id="2.6.1.42"/>
    </reaction>
</comment>
<accession>A0A1Y1SGW5</accession>
<dbReference type="EC" id="2.6.1.42" evidence="7"/>
<gene>
    <name evidence="16" type="ORF">ATO7_03520</name>
</gene>
<feature type="modified residue" description="N6-(pyridoxal phosphate)lysine" evidence="15">
    <location>
        <position position="190"/>
    </location>
</feature>
<evidence type="ECO:0000256" key="13">
    <source>
        <dbReference type="ARBA" id="ARBA00048798"/>
    </source>
</evidence>
<evidence type="ECO:0000313" key="17">
    <source>
        <dbReference type="Proteomes" id="UP000192342"/>
    </source>
</evidence>
<evidence type="ECO:0000256" key="12">
    <source>
        <dbReference type="ARBA" id="ARBA00048212"/>
    </source>
</evidence>
<evidence type="ECO:0000313" key="16">
    <source>
        <dbReference type="EMBL" id="ORE88913.1"/>
    </source>
</evidence>
<comment type="similarity">
    <text evidence="6">Belongs to the class-IV pyridoxal-phosphate-dependent aminotransferase family.</text>
</comment>
<proteinExistence type="inferred from homology"/>
<dbReference type="InterPro" id="IPR036038">
    <property type="entry name" value="Aminotransferase-like"/>
</dbReference>
<dbReference type="Proteomes" id="UP000192342">
    <property type="component" value="Unassembled WGS sequence"/>
</dbReference>
<dbReference type="OrthoDB" id="9804984at2"/>
<dbReference type="Pfam" id="PF01063">
    <property type="entry name" value="Aminotran_4"/>
    <property type="match status" value="1"/>
</dbReference>
<sequence length="349" mass="37769">MNLSPTLSTAISNFQLPDPLGFGRVTGPVMFVADYINGAWQAGELMTYEPIALNPAATSLQFAQQCFEGLKAFWVEQDEPALFRPDENAKRMARSAERLCMPEVPHTLFLDGVKAVTQAMKPLIPRRSGESLYLRPMLYGMDTQYPLAGSDNFRFAIVCSPSAAYFAKPISVLVERDACRAAVGGTGDVKAGGNYAGSIQATRRCIERGYDQPLWLDPVERRLIEELSAMNICAIIDGALCSPALNGTILPGITRATLLTLADDLGMPALEQPIDINSLLDDIDSGRCSELFACGTAAIVNPIAVLADGQRITRLQQVDAEAARFKAALLGIQEGRSADSRGWMFNSAE</sequence>
<dbReference type="UniPathway" id="UPA00047">
    <property type="reaction ID" value="UER00058"/>
</dbReference>
<dbReference type="NCBIfam" id="TIGR01123">
    <property type="entry name" value="ilvE_II"/>
    <property type="match status" value="1"/>
</dbReference>
<evidence type="ECO:0000256" key="10">
    <source>
        <dbReference type="ARBA" id="ARBA00022679"/>
    </source>
</evidence>
<dbReference type="NCBIfam" id="NF009897">
    <property type="entry name" value="PRK13357.1"/>
    <property type="match status" value="1"/>
</dbReference>
<keyword evidence="10" id="KW-0808">Transferase</keyword>
<keyword evidence="17" id="KW-1185">Reference proteome</keyword>
<dbReference type="InterPro" id="IPR043132">
    <property type="entry name" value="BCAT-like_C"/>
</dbReference>
<comment type="pathway">
    <text evidence="3">Amino-acid biosynthesis; L-isoleucine biosynthesis; L-isoleucine from 2-oxobutanoate: step 4/4.</text>
</comment>
<dbReference type="AlphaFoldDB" id="A0A1Y1SGW5"/>
<comment type="pathway">
    <text evidence="4">Amino-acid biosynthesis; L-valine biosynthesis; L-valine from pyruvate: step 4/4.</text>
</comment>
<dbReference type="PANTHER" id="PTHR42825">
    <property type="entry name" value="AMINO ACID AMINOTRANSFERASE"/>
    <property type="match status" value="1"/>
</dbReference>
<dbReference type="RefSeq" id="WP_083559577.1">
    <property type="nucleotide sequence ID" value="NZ_AQQV01000001.1"/>
</dbReference>
<dbReference type="UniPathway" id="UPA00049">
    <property type="reaction ID" value="UER00062"/>
</dbReference>
<dbReference type="InterPro" id="IPR033939">
    <property type="entry name" value="BCAT_family"/>
</dbReference>
<evidence type="ECO:0000256" key="11">
    <source>
        <dbReference type="ARBA" id="ARBA00022898"/>
    </source>
</evidence>
<dbReference type="CDD" id="cd01557">
    <property type="entry name" value="BCAT_beta_family"/>
    <property type="match status" value="1"/>
</dbReference>
<comment type="catalytic activity">
    <reaction evidence="12">
        <text>L-valine + 2-oxoglutarate = 3-methyl-2-oxobutanoate + L-glutamate</text>
        <dbReference type="Rhea" id="RHEA:24813"/>
        <dbReference type="ChEBI" id="CHEBI:11851"/>
        <dbReference type="ChEBI" id="CHEBI:16810"/>
        <dbReference type="ChEBI" id="CHEBI:29985"/>
        <dbReference type="ChEBI" id="CHEBI:57762"/>
        <dbReference type="EC" id="2.6.1.42"/>
    </reaction>
</comment>
<dbReference type="Gene3D" id="3.20.10.10">
    <property type="entry name" value="D-amino Acid Aminotransferase, subunit A, domain 2"/>
    <property type="match status" value="1"/>
</dbReference>
<comment type="pathway">
    <text evidence="5">Amino-acid biosynthesis; L-leucine biosynthesis; L-leucine from 3-methyl-2-oxobutanoate: step 4/4.</text>
</comment>
<dbReference type="Gene3D" id="3.30.470.10">
    <property type="match status" value="1"/>
</dbReference>
<organism evidence="16 17">
    <name type="scientific">Oceanococcus atlanticus</name>
    <dbReference type="NCBI Taxonomy" id="1317117"/>
    <lineage>
        <taxon>Bacteria</taxon>
        <taxon>Pseudomonadati</taxon>
        <taxon>Pseudomonadota</taxon>
        <taxon>Gammaproteobacteria</taxon>
        <taxon>Chromatiales</taxon>
        <taxon>Oceanococcaceae</taxon>
        <taxon>Oceanococcus</taxon>
    </lineage>
</organism>
<dbReference type="GO" id="GO:0009097">
    <property type="term" value="P:isoleucine biosynthetic process"/>
    <property type="evidence" value="ECO:0007669"/>
    <property type="project" value="UniProtKB-UniPathway"/>
</dbReference>
<evidence type="ECO:0000256" key="6">
    <source>
        <dbReference type="ARBA" id="ARBA00009320"/>
    </source>
</evidence>
<dbReference type="UniPathway" id="UPA00048">
    <property type="reaction ID" value="UER00073"/>
</dbReference>
<dbReference type="EMBL" id="AQQV01000001">
    <property type="protein sequence ID" value="ORE88913.1"/>
    <property type="molecule type" value="Genomic_DNA"/>
</dbReference>
<evidence type="ECO:0000256" key="15">
    <source>
        <dbReference type="PIRSR" id="PIRSR006468-1"/>
    </source>
</evidence>
<reference evidence="16 17" key="1">
    <citation type="submission" date="2013-04" db="EMBL/GenBank/DDBJ databases">
        <title>Oceanococcus atlanticus 22II-S10r2 Genome Sequencing.</title>
        <authorList>
            <person name="Lai Q."/>
            <person name="Li G."/>
            <person name="Shao Z."/>
        </authorList>
    </citation>
    <scope>NUCLEOTIDE SEQUENCE [LARGE SCALE GENOMIC DNA]</scope>
    <source>
        <strain evidence="16 17">22II-S10r2</strain>
    </source>
</reference>
<evidence type="ECO:0000256" key="1">
    <source>
        <dbReference type="ARBA" id="ARBA00001933"/>
    </source>
</evidence>
<dbReference type="InterPro" id="IPR005786">
    <property type="entry name" value="B_amino_transII"/>
</dbReference>
<evidence type="ECO:0000256" key="14">
    <source>
        <dbReference type="ARBA" id="ARBA00049229"/>
    </source>
</evidence>
<dbReference type="SUPFAM" id="SSF56752">
    <property type="entry name" value="D-aminoacid aminotransferase-like PLP-dependent enzymes"/>
    <property type="match status" value="1"/>
</dbReference>
<dbReference type="InterPro" id="IPR043131">
    <property type="entry name" value="BCAT-like_N"/>
</dbReference>
<dbReference type="GO" id="GO:0009099">
    <property type="term" value="P:L-valine biosynthetic process"/>
    <property type="evidence" value="ECO:0007669"/>
    <property type="project" value="UniProtKB-UniPathway"/>
</dbReference>
<evidence type="ECO:0000256" key="4">
    <source>
        <dbReference type="ARBA" id="ARBA00004931"/>
    </source>
</evidence>
<comment type="caution">
    <text evidence="16">The sequence shown here is derived from an EMBL/GenBank/DDBJ whole genome shotgun (WGS) entry which is preliminary data.</text>
</comment>